<keyword evidence="3" id="KW-1185">Reference proteome</keyword>
<evidence type="ECO:0000256" key="1">
    <source>
        <dbReference type="SAM" id="MobiDB-lite"/>
    </source>
</evidence>
<reference evidence="2" key="1">
    <citation type="submission" date="2020-05" db="EMBL/GenBank/DDBJ databases">
        <title>WGS assembly of Panicum virgatum.</title>
        <authorList>
            <person name="Lovell J.T."/>
            <person name="Jenkins J."/>
            <person name="Shu S."/>
            <person name="Juenger T.E."/>
            <person name="Schmutz J."/>
        </authorList>
    </citation>
    <scope>NUCLEOTIDE SEQUENCE</scope>
    <source>
        <strain evidence="2">AP13</strain>
    </source>
</reference>
<organism evidence="2 3">
    <name type="scientific">Panicum virgatum</name>
    <name type="common">Blackwell switchgrass</name>
    <dbReference type="NCBI Taxonomy" id="38727"/>
    <lineage>
        <taxon>Eukaryota</taxon>
        <taxon>Viridiplantae</taxon>
        <taxon>Streptophyta</taxon>
        <taxon>Embryophyta</taxon>
        <taxon>Tracheophyta</taxon>
        <taxon>Spermatophyta</taxon>
        <taxon>Magnoliopsida</taxon>
        <taxon>Liliopsida</taxon>
        <taxon>Poales</taxon>
        <taxon>Poaceae</taxon>
        <taxon>PACMAD clade</taxon>
        <taxon>Panicoideae</taxon>
        <taxon>Panicodae</taxon>
        <taxon>Paniceae</taxon>
        <taxon>Panicinae</taxon>
        <taxon>Panicum</taxon>
        <taxon>Panicum sect. Hiantes</taxon>
    </lineage>
</organism>
<comment type="caution">
    <text evidence="2">The sequence shown here is derived from an EMBL/GenBank/DDBJ whole genome shotgun (WGS) entry which is preliminary data.</text>
</comment>
<feature type="compositionally biased region" description="Basic and acidic residues" evidence="1">
    <location>
        <begin position="13"/>
        <end position="23"/>
    </location>
</feature>
<feature type="compositionally biased region" description="Low complexity" evidence="1">
    <location>
        <begin position="36"/>
        <end position="47"/>
    </location>
</feature>
<dbReference type="EMBL" id="CM029049">
    <property type="protein sequence ID" value="KAG2570381.1"/>
    <property type="molecule type" value="Genomic_DNA"/>
</dbReference>
<dbReference type="Proteomes" id="UP000823388">
    <property type="component" value="Chromosome 7K"/>
</dbReference>
<feature type="region of interest" description="Disordered" evidence="1">
    <location>
        <begin position="1"/>
        <end position="61"/>
    </location>
</feature>
<evidence type="ECO:0000313" key="2">
    <source>
        <dbReference type="EMBL" id="KAG2570381.1"/>
    </source>
</evidence>
<name>A0A8T0Q666_PANVG</name>
<evidence type="ECO:0000313" key="3">
    <source>
        <dbReference type="Proteomes" id="UP000823388"/>
    </source>
</evidence>
<evidence type="ECO:0008006" key="4">
    <source>
        <dbReference type="Google" id="ProtNLM"/>
    </source>
</evidence>
<gene>
    <name evidence="2" type="ORF">PVAP13_7KG049900</name>
</gene>
<proteinExistence type="predicted"/>
<dbReference type="AlphaFoldDB" id="A0A8T0Q666"/>
<sequence length="123" mass="12916">MTRGPRLPVQQLPREHAHLEDGPYKAQPTSSPFFFSPTLKTTPSLASSPPPLLPNPSPTQIPLPRAAAAAAAMPFTPGPYSGVSTLALVARASAFGVGVVYGSIKLSILKATKPKKEEAQAHH</sequence>
<feature type="compositionally biased region" description="Pro residues" evidence="1">
    <location>
        <begin position="48"/>
        <end position="61"/>
    </location>
</feature>
<protein>
    <recommendedName>
        <fullName evidence="4">ATP synthase subunit e, mitochondrial</fullName>
    </recommendedName>
</protein>
<dbReference type="OrthoDB" id="850010at2759"/>
<dbReference type="PANTHER" id="PTHR36028:SF2">
    <property type="entry name" value="ATP SYNTHASE SUBUNIT E, MITOCHONDRIAL"/>
    <property type="match status" value="1"/>
</dbReference>
<dbReference type="PANTHER" id="PTHR36028">
    <property type="entry name" value="OSJNBB0050O03.8 PROTEIN"/>
    <property type="match status" value="1"/>
</dbReference>
<accession>A0A8T0Q666</accession>